<evidence type="ECO:0000313" key="2">
    <source>
        <dbReference type="WBParaSite" id="JU765_v2.g3894.t1"/>
    </source>
</evidence>
<dbReference type="WBParaSite" id="JU765_v2.g3894.t1">
    <property type="protein sequence ID" value="JU765_v2.g3894.t1"/>
    <property type="gene ID" value="JU765_v2.g3894"/>
</dbReference>
<protein>
    <submittedName>
        <fullName evidence="2">BRCT domain-containing protein</fullName>
    </submittedName>
</protein>
<dbReference type="Proteomes" id="UP000887576">
    <property type="component" value="Unplaced"/>
</dbReference>
<reference evidence="2" key="1">
    <citation type="submission" date="2022-11" db="UniProtKB">
        <authorList>
            <consortium name="WormBaseParasite"/>
        </authorList>
    </citation>
    <scope>IDENTIFICATION</scope>
</reference>
<name>A0AC34R6F5_9BILA</name>
<organism evidence="1 2">
    <name type="scientific">Panagrolaimus sp. JU765</name>
    <dbReference type="NCBI Taxonomy" id="591449"/>
    <lineage>
        <taxon>Eukaryota</taxon>
        <taxon>Metazoa</taxon>
        <taxon>Ecdysozoa</taxon>
        <taxon>Nematoda</taxon>
        <taxon>Chromadorea</taxon>
        <taxon>Rhabditida</taxon>
        <taxon>Tylenchina</taxon>
        <taxon>Panagrolaimomorpha</taxon>
        <taxon>Panagrolaimoidea</taxon>
        <taxon>Panagrolaimidae</taxon>
        <taxon>Panagrolaimus</taxon>
    </lineage>
</organism>
<accession>A0AC34R6F5</accession>
<evidence type="ECO:0000313" key="1">
    <source>
        <dbReference type="Proteomes" id="UP000887576"/>
    </source>
</evidence>
<proteinExistence type="predicted"/>
<sequence length="401" mass="45500">MNQDPEKTKGKYILSNGPYEKEDETTEEELAWMEKAYDILCKNEAYVRKAPMSKIVTLNERKSGLSFVIPNFKCRAFHVLHKNENRIYGPLAIIQSFDKIQRLLRVNFPLLSLNMYGTYLTFTGLNKEEKNILAMKCQWLGAEYDGNFVEMTTHLIAKECSIQSDKHRVASQRSTPVVMPSWIEEAYEAANNCDKVYSALENVENHFVPIFTNCVISCSDLPPKERFKIAELVENNGGKFTKEMDRLGCTHLIIDSTTGAKYRRAILWGNIHCVRLKWLLECVNLKRRLPENRYPPGQETSTQVESNTTLNDRGLNANVSTTMSTNATLPSEAGLSKRISNDNDFSVAVREDTDDHKENNAEDSSDDSSFLLDSTDTDRSFINGRVSAPVDNDSDSSFLLD</sequence>